<accession>A0ABP5GH54</accession>
<comment type="catalytic activity">
    <reaction evidence="1">
        <text>ATP + protein L-histidine = ADP + protein N-phospho-L-histidine.</text>
        <dbReference type="EC" id="2.7.13.3"/>
    </reaction>
</comment>
<keyword evidence="5" id="KW-0547">Nucleotide-binding</keyword>
<dbReference type="CDD" id="cd16917">
    <property type="entry name" value="HATPase_UhpB-NarQ-NarX-like"/>
    <property type="match status" value="1"/>
</dbReference>
<keyword evidence="6" id="KW-0418">Kinase</keyword>
<evidence type="ECO:0000259" key="10">
    <source>
        <dbReference type="PROSITE" id="PS50109"/>
    </source>
</evidence>
<dbReference type="SUPFAM" id="SSF55874">
    <property type="entry name" value="ATPase domain of HSP90 chaperone/DNA topoisomerase II/histidine kinase"/>
    <property type="match status" value="1"/>
</dbReference>
<dbReference type="PANTHER" id="PTHR24421">
    <property type="entry name" value="NITRATE/NITRITE SENSOR PROTEIN NARX-RELATED"/>
    <property type="match status" value="1"/>
</dbReference>
<feature type="transmembrane region" description="Helical" evidence="9">
    <location>
        <begin position="76"/>
        <end position="98"/>
    </location>
</feature>
<evidence type="ECO:0000256" key="7">
    <source>
        <dbReference type="ARBA" id="ARBA00022840"/>
    </source>
</evidence>
<dbReference type="InterPro" id="IPR011712">
    <property type="entry name" value="Sig_transdc_His_kin_sub3_dim/P"/>
</dbReference>
<dbReference type="Gene3D" id="3.30.565.10">
    <property type="entry name" value="Histidine kinase-like ATPase, C-terminal domain"/>
    <property type="match status" value="1"/>
</dbReference>
<dbReference type="InterPro" id="IPR005467">
    <property type="entry name" value="His_kinase_dom"/>
</dbReference>
<feature type="transmembrane region" description="Helical" evidence="9">
    <location>
        <begin position="138"/>
        <end position="157"/>
    </location>
</feature>
<dbReference type="SUPFAM" id="SSF55781">
    <property type="entry name" value="GAF domain-like"/>
    <property type="match status" value="1"/>
</dbReference>
<dbReference type="PANTHER" id="PTHR24421:SF10">
    <property type="entry name" value="NITRATE_NITRITE SENSOR PROTEIN NARQ"/>
    <property type="match status" value="1"/>
</dbReference>
<dbReference type="Proteomes" id="UP001501196">
    <property type="component" value="Unassembled WGS sequence"/>
</dbReference>
<dbReference type="SMART" id="SM00387">
    <property type="entry name" value="HATPase_c"/>
    <property type="match status" value="1"/>
</dbReference>
<evidence type="ECO:0000313" key="11">
    <source>
        <dbReference type="EMBL" id="GAA2045941.1"/>
    </source>
</evidence>
<evidence type="ECO:0000256" key="4">
    <source>
        <dbReference type="ARBA" id="ARBA00022679"/>
    </source>
</evidence>
<dbReference type="RefSeq" id="WP_344378694.1">
    <property type="nucleotide sequence ID" value="NZ_BAAAPW010000008.1"/>
</dbReference>
<feature type="transmembrane region" description="Helical" evidence="9">
    <location>
        <begin position="12"/>
        <end position="36"/>
    </location>
</feature>
<proteinExistence type="predicted"/>
<dbReference type="PROSITE" id="PS50109">
    <property type="entry name" value="HIS_KIN"/>
    <property type="match status" value="1"/>
</dbReference>
<dbReference type="InterPro" id="IPR050482">
    <property type="entry name" value="Sensor_HK_TwoCompSys"/>
</dbReference>
<evidence type="ECO:0000313" key="12">
    <source>
        <dbReference type="Proteomes" id="UP001501196"/>
    </source>
</evidence>
<keyword evidence="4" id="KW-0808">Transferase</keyword>
<dbReference type="EMBL" id="BAAAPW010000008">
    <property type="protein sequence ID" value="GAA2045941.1"/>
    <property type="molecule type" value="Genomic_DNA"/>
</dbReference>
<keyword evidence="9" id="KW-0472">Membrane</keyword>
<protein>
    <recommendedName>
        <fullName evidence="2">histidine kinase</fullName>
        <ecNumber evidence="2">2.7.13.3</ecNumber>
    </recommendedName>
</protein>
<feature type="domain" description="Histidine kinase" evidence="10">
    <location>
        <begin position="482"/>
        <end position="670"/>
    </location>
</feature>
<feature type="transmembrane region" description="Helical" evidence="9">
    <location>
        <begin position="325"/>
        <end position="347"/>
    </location>
</feature>
<dbReference type="Gene3D" id="1.20.5.1930">
    <property type="match status" value="1"/>
</dbReference>
<gene>
    <name evidence="11" type="ORF">GCM10009819_36970</name>
</gene>
<evidence type="ECO:0000256" key="9">
    <source>
        <dbReference type="SAM" id="Phobius"/>
    </source>
</evidence>
<keyword evidence="9" id="KW-0812">Transmembrane</keyword>
<feature type="transmembrane region" description="Helical" evidence="9">
    <location>
        <begin position="294"/>
        <end position="319"/>
    </location>
</feature>
<dbReference type="InterPro" id="IPR003594">
    <property type="entry name" value="HATPase_dom"/>
</dbReference>
<keyword evidence="12" id="KW-1185">Reference proteome</keyword>
<evidence type="ECO:0000256" key="6">
    <source>
        <dbReference type="ARBA" id="ARBA00022777"/>
    </source>
</evidence>
<keyword evidence="9" id="KW-1133">Transmembrane helix</keyword>
<comment type="caution">
    <text evidence="11">The sequence shown here is derived from an EMBL/GenBank/DDBJ whole genome shotgun (WGS) entry which is preliminary data.</text>
</comment>
<dbReference type="InterPro" id="IPR036890">
    <property type="entry name" value="HATPase_C_sf"/>
</dbReference>
<keyword evidence="3" id="KW-0597">Phosphoprotein</keyword>
<dbReference type="Pfam" id="PF02518">
    <property type="entry name" value="HATPase_c"/>
    <property type="match status" value="1"/>
</dbReference>
<feature type="transmembrane region" description="Helical" evidence="9">
    <location>
        <begin position="229"/>
        <end position="254"/>
    </location>
</feature>
<feature type="transmembrane region" description="Helical" evidence="9">
    <location>
        <begin position="110"/>
        <end position="132"/>
    </location>
</feature>
<sequence length="677" mass="68044">MAPERERPERTAASRVAVALVAAAAVSAGILVLAAVPAAWRARTTICDGGDCPPGAIDTAAANRLSALGTGVDGHAAIGLALSLLMAGACLAVATLLLRGALSSAAPRGAITAAAALTAIAVGFPQSVPALVAEHPGLGWLGILVDTSILLVVWWIASFPDGVVRGWWARALVVVAIAWVLLTTLASGTEAGGVVVAVGTVIVAALVLATVTAQLLAGDRDRRRLVAGTYATIGASFAVLGLAAGVQGAGLAPVGGPTDLVLQVVLVAAFLAVPVSVAAAVLRRGLWGAAAPVARVVAAAVTALVAVAAFAGGAAALRAAGAEPAVALALPAALLAVVLPALDGLVLRASRRVLTGSDADRRRMLADLGSGLALAASPSLAPDLVASTIAEALGMRSAAIEFGGSAPRHAGVAVPLVHAGRIEGTLVLEQRGGADLLDPAQSAALEPVRAHLAAVLHGRRLARELEASRRAQLAAREDERRRVRDDLHDELGPTLAAATLILGAAEREAAQDAAEAVRLVADAREQVTQAVDDVRRIVRGLRPPALDDVGLVGAIRAYAEAVTGPVRVEVDADDPPALPAAVESAAYAIALEAVANAVRHSGGSRCTVSLDRDGDRLLLVVADDGHGRRDEAPGLGLASMERRARELGGRLEVVDGPGGTTVEARLPLVDAPAAEAS</sequence>
<feature type="transmembrane region" description="Helical" evidence="9">
    <location>
        <begin position="194"/>
        <end position="217"/>
    </location>
</feature>
<reference evidence="12" key="1">
    <citation type="journal article" date="2019" name="Int. J. Syst. Evol. Microbiol.">
        <title>The Global Catalogue of Microorganisms (GCM) 10K type strain sequencing project: providing services to taxonomists for standard genome sequencing and annotation.</title>
        <authorList>
            <consortium name="The Broad Institute Genomics Platform"/>
            <consortium name="The Broad Institute Genome Sequencing Center for Infectious Disease"/>
            <person name="Wu L."/>
            <person name="Ma J."/>
        </authorList>
    </citation>
    <scope>NUCLEOTIDE SEQUENCE [LARGE SCALE GENOMIC DNA]</scope>
    <source>
        <strain evidence="12">JCM 15672</strain>
    </source>
</reference>
<organism evidence="11 12">
    <name type="scientific">Agromyces tropicus</name>
    <dbReference type="NCBI Taxonomy" id="555371"/>
    <lineage>
        <taxon>Bacteria</taxon>
        <taxon>Bacillati</taxon>
        <taxon>Actinomycetota</taxon>
        <taxon>Actinomycetes</taxon>
        <taxon>Micrococcales</taxon>
        <taxon>Microbacteriaceae</taxon>
        <taxon>Agromyces</taxon>
    </lineage>
</organism>
<keyword evidence="8" id="KW-0902">Two-component regulatory system</keyword>
<evidence type="ECO:0000256" key="5">
    <source>
        <dbReference type="ARBA" id="ARBA00022741"/>
    </source>
</evidence>
<feature type="transmembrane region" description="Helical" evidence="9">
    <location>
        <begin position="260"/>
        <end position="282"/>
    </location>
</feature>
<dbReference type="Pfam" id="PF07730">
    <property type="entry name" value="HisKA_3"/>
    <property type="match status" value="1"/>
</dbReference>
<dbReference type="EC" id="2.7.13.3" evidence="2"/>
<feature type="transmembrane region" description="Helical" evidence="9">
    <location>
        <begin position="169"/>
        <end position="188"/>
    </location>
</feature>
<evidence type="ECO:0000256" key="8">
    <source>
        <dbReference type="ARBA" id="ARBA00023012"/>
    </source>
</evidence>
<evidence type="ECO:0000256" key="2">
    <source>
        <dbReference type="ARBA" id="ARBA00012438"/>
    </source>
</evidence>
<evidence type="ECO:0000256" key="3">
    <source>
        <dbReference type="ARBA" id="ARBA00022553"/>
    </source>
</evidence>
<evidence type="ECO:0000256" key="1">
    <source>
        <dbReference type="ARBA" id="ARBA00000085"/>
    </source>
</evidence>
<name>A0ABP5GH54_9MICO</name>
<keyword evidence="7" id="KW-0067">ATP-binding</keyword>